<dbReference type="RefSeq" id="WP_089224384.1">
    <property type="nucleotide sequence ID" value="NZ_FZOF01000006.1"/>
</dbReference>
<feature type="transmembrane region" description="Helical" evidence="1">
    <location>
        <begin position="59"/>
        <end position="77"/>
    </location>
</feature>
<dbReference type="OrthoDB" id="4328209at2"/>
<proteinExistence type="predicted"/>
<dbReference type="EMBL" id="FZOF01000006">
    <property type="protein sequence ID" value="SNS54962.1"/>
    <property type="molecule type" value="Genomic_DNA"/>
</dbReference>
<name>A0A239FFM2_9ACTN</name>
<gene>
    <name evidence="2" type="ORF">SAMN05216252_106445</name>
</gene>
<protein>
    <submittedName>
        <fullName evidence="2">Uncharacterized protein</fullName>
    </submittedName>
</protein>
<sequence>MTDRLPEELRETGRWLEIPAPSPDSVAEQVLARLLAEAVPAPAGPAPGRRTRARAWAAARWRALTAVLCGLLVVLVLTPPVRAAVADWFGFGGVVVHRDPSARPGAGAPPPVRGDARLDGAYVPQELGEPDGVAVVDGGRVLSMSWRVDGRTIRLDQFRATIDMVFLKRVGDAAEWVEVGTGNDYGVWFAKPHYVQLVGPDGRTRREEPRAAGPTLVWQRGRTTLRLEGVPDLARALAVATSARQR</sequence>
<organism evidence="2 3">
    <name type="scientific">Actinacidiphila glaucinigra</name>
    <dbReference type="NCBI Taxonomy" id="235986"/>
    <lineage>
        <taxon>Bacteria</taxon>
        <taxon>Bacillati</taxon>
        <taxon>Actinomycetota</taxon>
        <taxon>Actinomycetes</taxon>
        <taxon>Kitasatosporales</taxon>
        <taxon>Streptomycetaceae</taxon>
        <taxon>Actinacidiphila</taxon>
    </lineage>
</organism>
<accession>A0A239FFM2</accession>
<keyword evidence="1" id="KW-1133">Transmembrane helix</keyword>
<dbReference type="Proteomes" id="UP000198280">
    <property type="component" value="Unassembled WGS sequence"/>
</dbReference>
<keyword evidence="1" id="KW-0812">Transmembrane</keyword>
<reference evidence="2 3" key="1">
    <citation type="submission" date="2017-06" db="EMBL/GenBank/DDBJ databases">
        <authorList>
            <person name="Kim H.J."/>
            <person name="Triplett B.A."/>
        </authorList>
    </citation>
    <scope>NUCLEOTIDE SEQUENCE [LARGE SCALE GENOMIC DNA]</scope>
    <source>
        <strain evidence="2 3">CGMCC 4.1858</strain>
    </source>
</reference>
<evidence type="ECO:0000256" key="1">
    <source>
        <dbReference type="SAM" id="Phobius"/>
    </source>
</evidence>
<dbReference type="AlphaFoldDB" id="A0A239FFM2"/>
<keyword evidence="1" id="KW-0472">Membrane</keyword>
<evidence type="ECO:0000313" key="3">
    <source>
        <dbReference type="Proteomes" id="UP000198280"/>
    </source>
</evidence>
<evidence type="ECO:0000313" key="2">
    <source>
        <dbReference type="EMBL" id="SNS54962.1"/>
    </source>
</evidence>
<keyword evidence="3" id="KW-1185">Reference proteome</keyword>